<evidence type="ECO:0000256" key="1">
    <source>
        <dbReference type="SAM" id="MobiDB-lite"/>
    </source>
</evidence>
<dbReference type="Proteomes" id="UP001328107">
    <property type="component" value="Unassembled WGS sequence"/>
</dbReference>
<evidence type="ECO:0000313" key="3">
    <source>
        <dbReference type="Proteomes" id="UP001328107"/>
    </source>
</evidence>
<keyword evidence="3" id="KW-1185">Reference proteome</keyword>
<proteinExistence type="predicted"/>
<feature type="compositionally biased region" description="Basic and acidic residues" evidence="1">
    <location>
        <begin position="143"/>
        <end position="152"/>
    </location>
</feature>
<feature type="non-terminal residue" evidence="2">
    <location>
        <position position="1"/>
    </location>
</feature>
<sequence>QSEISQSMQGETPLLSPVRTRRINYAEKTASVPLDRFGQCGAISIRIPVENEHFLSISMSQENKTFIKCNYKHTCMHCFVINNRHNRFRSKPVREDFSKLRFPSTKGRKARVFQQDGVHVSNQRKRSRTCRIAARSPVALMKQPEEKKSQND</sequence>
<dbReference type="AlphaFoldDB" id="A0AAN5C594"/>
<accession>A0AAN5C594</accession>
<dbReference type="EMBL" id="BTRK01000002">
    <property type="protein sequence ID" value="GMR37878.1"/>
    <property type="molecule type" value="Genomic_DNA"/>
</dbReference>
<evidence type="ECO:0000313" key="2">
    <source>
        <dbReference type="EMBL" id="GMR37878.1"/>
    </source>
</evidence>
<protein>
    <submittedName>
        <fullName evidence="2">Uncharacterized protein</fullName>
    </submittedName>
</protein>
<reference evidence="3" key="1">
    <citation type="submission" date="2022-10" db="EMBL/GenBank/DDBJ databases">
        <title>Genome assembly of Pristionchus species.</title>
        <authorList>
            <person name="Yoshida K."/>
            <person name="Sommer R.J."/>
        </authorList>
    </citation>
    <scope>NUCLEOTIDE SEQUENCE [LARGE SCALE GENOMIC DNA]</scope>
    <source>
        <strain evidence="3">RS5460</strain>
    </source>
</reference>
<comment type="caution">
    <text evidence="2">The sequence shown here is derived from an EMBL/GenBank/DDBJ whole genome shotgun (WGS) entry which is preliminary data.</text>
</comment>
<name>A0AAN5C594_9BILA</name>
<organism evidence="2 3">
    <name type="scientific">Pristionchus mayeri</name>
    <dbReference type="NCBI Taxonomy" id="1317129"/>
    <lineage>
        <taxon>Eukaryota</taxon>
        <taxon>Metazoa</taxon>
        <taxon>Ecdysozoa</taxon>
        <taxon>Nematoda</taxon>
        <taxon>Chromadorea</taxon>
        <taxon>Rhabditida</taxon>
        <taxon>Rhabditina</taxon>
        <taxon>Diplogasteromorpha</taxon>
        <taxon>Diplogasteroidea</taxon>
        <taxon>Neodiplogasteridae</taxon>
        <taxon>Pristionchus</taxon>
    </lineage>
</organism>
<gene>
    <name evidence="2" type="ORF">PMAYCL1PPCAC_08073</name>
</gene>
<feature type="region of interest" description="Disordered" evidence="1">
    <location>
        <begin position="118"/>
        <end position="152"/>
    </location>
</feature>